<reference evidence="6 7" key="1">
    <citation type="submission" date="2016-10" db="EMBL/GenBank/DDBJ databases">
        <authorList>
            <person name="de Groot N.N."/>
        </authorList>
    </citation>
    <scope>NUCLEOTIDE SEQUENCE [LARGE SCALE GENOMIC DNA]</scope>
    <source>
        <strain evidence="6 7">CPCC 202699</strain>
    </source>
</reference>
<organism evidence="6 7">
    <name type="scientific">Amycolatopsis xylanica</name>
    <dbReference type="NCBI Taxonomy" id="589385"/>
    <lineage>
        <taxon>Bacteria</taxon>
        <taxon>Bacillati</taxon>
        <taxon>Actinomycetota</taxon>
        <taxon>Actinomycetes</taxon>
        <taxon>Pseudonocardiales</taxon>
        <taxon>Pseudonocardiaceae</taxon>
        <taxon>Amycolatopsis</taxon>
    </lineage>
</organism>
<dbReference type="InterPro" id="IPR050109">
    <property type="entry name" value="HTH-type_TetR-like_transc_reg"/>
</dbReference>
<dbReference type="InterPro" id="IPR009057">
    <property type="entry name" value="Homeodomain-like_sf"/>
</dbReference>
<evidence type="ECO:0000256" key="2">
    <source>
        <dbReference type="ARBA" id="ARBA00023125"/>
    </source>
</evidence>
<evidence type="ECO:0000256" key="3">
    <source>
        <dbReference type="ARBA" id="ARBA00023163"/>
    </source>
</evidence>
<dbReference type="Pfam" id="PF00440">
    <property type="entry name" value="TetR_N"/>
    <property type="match status" value="1"/>
</dbReference>
<feature type="domain" description="HTH tetR-type" evidence="5">
    <location>
        <begin position="11"/>
        <end position="71"/>
    </location>
</feature>
<dbReference type="InterPro" id="IPR041347">
    <property type="entry name" value="MftR_C"/>
</dbReference>
<protein>
    <submittedName>
        <fullName evidence="6">DNA-binding transcriptional regulator, AcrR family</fullName>
    </submittedName>
</protein>
<dbReference type="PANTHER" id="PTHR30055:SF238">
    <property type="entry name" value="MYCOFACTOCIN BIOSYNTHESIS TRANSCRIPTIONAL REGULATOR MFTR-RELATED"/>
    <property type="match status" value="1"/>
</dbReference>
<evidence type="ECO:0000256" key="4">
    <source>
        <dbReference type="PROSITE-ProRule" id="PRU00335"/>
    </source>
</evidence>
<dbReference type="AlphaFoldDB" id="A0A1H2T4S0"/>
<evidence type="ECO:0000259" key="5">
    <source>
        <dbReference type="PROSITE" id="PS50977"/>
    </source>
</evidence>
<keyword evidence="2 4" id="KW-0238">DNA-binding</keyword>
<evidence type="ECO:0000256" key="1">
    <source>
        <dbReference type="ARBA" id="ARBA00023015"/>
    </source>
</evidence>
<dbReference type="GO" id="GO:0003700">
    <property type="term" value="F:DNA-binding transcription factor activity"/>
    <property type="evidence" value="ECO:0007669"/>
    <property type="project" value="TreeGrafter"/>
</dbReference>
<feature type="DNA-binding region" description="H-T-H motif" evidence="4">
    <location>
        <begin position="34"/>
        <end position="53"/>
    </location>
</feature>
<dbReference type="STRING" id="589385.SAMN05421504_101454"/>
<dbReference type="GO" id="GO:0000976">
    <property type="term" value="F:transcription cis-regulatory region binding"/>
    <property type="evidence" value="ECO:0007669"/>
    <property type="project" value="TreeGrafter"/>
</dbReference>
<dbReference type="PANTHER" id="PTHR30055">
    <property type="entry name" value="HTH-TYPE TRANSCRIPTIONAL REGULATOR RUTR"/>
    <property type="match status" value="1"/>
</dbReference>
<keyword evidence="7" id="KW-1185">Reference proteome</keyword>
<sequence length="201" mass="22047">MSEGLRERKKVATRQALSWAALNLALERGLENVRVEDIAATAGVSERTFRNYFSSKYEALTARHFDRMVEAAAALLERPAGEPLWDSIEHVLAAIMGKQRERSTEVLASLRVVLAEPALQAEMIKATFAAENAFSKAVAARTGTDAGRDLYPRLVASAVGAAQHVATERWLHADPPIPLWPELREALRLLAAGLPEPRGTR</sequence>
<evidence type="ECO:0000313" key="7">
    <source>
        <dbReference type="Proteomes" id="UP000199515"/>
    </source>
</evidence>
<accession>A0A1H2T4S0</accession>
<proteinExistence type="predicted"/>
<dbReference type="Gene3D" id="1.10.357.10">
    <property type="entry name" value="Tetracycline Repressor, domain 2"/>
    <property type="match status" value="1"/>
</dbReference>
<dbReference type="RefSeq" id="WP_245757107.1">
    <property type="nucleotide sequence ID" value="NZ_FNON01000001.1"/>
</dbReference>
<keyword evidence="1" id="KW-0805">Transcription regulation</keyword>
<dbReference type="PROSITE" id="PS50977">
    <property type="entry name" value="HTH_TETR_2"/>
    <property type="match status" value="1"/>
</dbReference>
<dbReference type="Proteomes" id="UP000199515">
    <property type="component" value="Unassembled WGS sequence"/>
</dbReference>
<dbReference type="Gene3D" id="1.10.10.60">
    <property type="entry name" value="Homeodomain-like"/>
    <property type="match status" value="1"/>
</dbReference>
<dbReference type="SUPFAM" id="SSF46689">
    <property type="entry name" value="Homeodomain-like"/>
    <property type="match status" value="1"/>
</dbReference>
<dbReference type="Pfam" id="PF17754">
    <property type="entry name" value="TetR_C_14"/>
    <property type="match status" value="1"/>
</dbReference>
<gene>
    <name evidence="6" type="ORF">SAMN05421504_101454</name>
</gene>
<name>A0A1H2T4S0_9PSEU</name>
<keyword evidence="3" id="KW-0804">Transcription</keyword>
<dbReference type="InterPro" id="IPR001647">
    <property type="entry name" value="HTH_TetR"/>
</dbReference>
<evidence type="ECO:0000313" key="6">
    <source>
        <dbReference type="EMBL" id="SDW38715.1"/>
    </source>
</evidence>
<dbReference type="EMBL" id="FNON01000001">
    <property type="protein sequence ID" value="SDW38715.1"/>
    <property type="molecule type" value="Genomic_DNA"/>
</dbReference>